<keyword evidence="1" id="KW-0805">Transcription regulation</keyword>
<dbReference type="InterPro" id="IPR050109">
    <property type="entry name" value="HTH-type_TetR-like_transc_reg"/>
</dbReference>
<reference evidence="7 8" key="1">
    <citation type="submission" date="2019-06" db="EMBL/GenBank/DDBJ databases">
        <title>Sequencing the genomes of 1000 actinobacteria strains.</title>
        <authorList>
            <person name="Klenk H.-P."/>
        </authorList>
    </citation>
    <scope>NUCLEOTIDE SEQUENCE [LARGE SCALE GENOMIC DNA]</scope>
    <source>
        <strain evidence="7 8">DSM 45511</strain>
    </source>
</reference>
<dbReference type="OrthoDB" id="956698at2"/>
<proteinExistence type="predicted"/>
<dbReference type="GO" id="GO:0003700">
    <property type="term" value="F:DNA-binding transcription factor activity"/>
    <property type="evidence" value="ECO:0007669"/>
    <property type="project" value="TreeGrafter"/>
</dbReference>
<accession>A0A543GJE7</accession>
<evidence type="ECO:0000259" key="6">
    <source>
        <dbReference type="PROSITE" id="PS50977"/>
    </source>
</evidence>
<comment type="caution">
    <text evidence="7">The sequence shown here is derived from an EMBL/GenBank/DDBJ whole genome shotgun (WGS) entry which is preliminary data.</text>
</comment>
<protein>
    <submittedName>
        <fullName evidence="7">TetR family transcriptional regulator</fullName>
    </submittedName>
</protein>
<dbReference type="Gene3D" id="1.10.357.10">
    <property type="entry name" value="Tetracycline Repressor, domain 2"/>
    <property type="match status" value="1"/>
</dbReference>
<dbReference type="InterPro" id="IPR023851">
    <property type="entry name" value="Tscrpt_reg_TetR-type"/>
</dbReference>
<dbReference type="Proteomes" id="UP000319818">
    <property type="component" value="Unassembled WGS sequence"/>
</dbReference>
<dbReference type="PANTHER" id="PTHR30055">
    <property type="entry name" value="HTH-TYPE TRANSCRIPTIONAL REGULATOR RUTR"/>
    <property type="match status" value="1"/>
</dbReference>
<dbReference type="EMBL" id="VFPH01000001">
    <property type="protein sequence ID" value="TQM46210.1"/>
    <property type="molecule type" value="Genomic_DNA"/>
</dbReference>
<dbReference type="SUPFAM" id="SSF46689">
    <property type="entry name" value="Homeodomain-like"/>
    <property type="match status" value="1"/>
</dbReference>
<dbReference type="PANTHER" id="PTHR30055:SF238">
    <property type="entry name" value="MYCOFACTOCIN BIOSYNTHESIS TRANSCRIPTIONAL REGULATOR MFTR-RELATED"/>
    <property type="match status" value="1"/>
</dbReference>
<keyword evidence="8" id="KW-1185">Reference proteome</keyword>
<dbReference type="InterPro" id="IPR023772">
    <property type="entry name" value="DNA-bd_HTH_TetR-type_CS"/>
</dbReference>
<evidence type="ECO:0000256" key="1">
    <source>
        <dbReference type="ARBA" id="ARBA00023015"/>
    </source>
</evidence>
<evidence type="ECO:0000256" key="2">
    <source>
        <dbReference type="ARBA" id="ARBA00023125"/>
    </source>
</evidence>
<dbReference type="Gene3D" id="1.10.10.60">
    <property type="entry name" value="Homeodomain-like"/>
    <property type="match status" value="1"/>
</dbReference>
<dbReference type="GO" id="GO:0000976">
    <property type="term" value="F:transcription cis-regulatory region binding"/>
    <property type="evidence" value="ECO:0007669"/>
    <property type="project" value="TreeGrafter"/>
</dbReference>
<feature type="domain" description="HTH tetR-type" evidence="6">
    <location>
        <begin position="14"/>
        <end position="74"/>
    </location>
</feature>
<dbReference type="PROSITE" id="PS01081">
    <property type="entry name" value="HTH_TETR_1"/>
    <property type="match status" value="1"/>
</dbReference>
<dbReference type="InterPro" id="IPR001647">
    <property type="entry name" value="HTH_TetR"/>
</dbReference>
<evidence type="ECO:0000313" key="8">
    <source>
        <dbReference type="Proteomes" id="UP000319818"/>
    </source>
</evidence>
<feature type="DNA-binding region" description="H-T-H motif" evidence="4">
    <location>
        <begin position="37"/>
        <end position="56"/>
    </location>
</feature>
<evidence type="ECO:0000256" key="3">
    <source>
        <dbReference type="ARBA" id="ARBA00023163"/>
    </source>
</evidence>
<name>A0A543GJE7_9PSEU</name>
<organism evidence="7 8">
    <name type="scientific">Pseudonocardia cypriaca</name>
    <dbReference type="NCBI Taxonomy" id="882449"/>
    <lineage>
        <taxon>Bacteria</taxon>
        <taxon>Bacillati</taxon>
        <taxon>Actinomycetota</taxon>
        <taxon>Actinomycetes</taxon>
        <taxon>Pseudonocardiales</taxon>
        <taxon>Pseudonocardiaceae</taxon>
        <taxon>Pseudonocardia</taxon>
    </lineage>
</organism>
<gene>
    <name evidence="7" type="ORF">FB388_3617</name>
</gene>
<keyword evidence="2 4" id="KW-0238">DNA-binding</keyword>
<dbReference type="NCBIfam" id="TIGR03968">
    <property type="entry name" value="mycofact_TetR"/>
    <property type="match status" value="1"/>
</dbReference>
<dbReference type="Pfam" id="PF00440">
    <property type="entry name" value="TetR_N"/>
    <property type="match status" value="1"/>
</dbReference>
<keyword evidence="3" id="KW-0804">Transcription</keyword>
<evidence type="ECO:0000256" key="5">
    <source>
        <dbReference type="SAM" id="MobiDB-lite"/>
    </source>
</evidence>
<sequence>MTGTRPARRGRPRGTSTRELELIALRLFAEQGFHETTIEQIAAAAGVSTRTFFRYFDAKASVLWQTFDSEVEAIRTALADAPDDLPVMEAVRHAVLAANHYRAADVPELRMRMTLVGTVPEIAASATVRYDAWERAISEFVARRVGQPAESLFPHVVGRATLAACRAAYERWAARADADLTVYLDAALRALAGGFREPLAEPDSRREIEIVATTRWPGTAGTSPARRTSPRDRKDR</sequence>
<feature type="region of interest" description="Disordered" evidence="5">
    <location>
        <begin position="210"/>
        <end position="236"/>
    </location>
</feature>
<dbReference type="Pfam" id="PF17754">
    <property type="entry name" value="TetR_C_14"/>
    <property type="match status" value="1"/>
</dbReference>
<dbReference type="AlphaFoldDB" id="A0A543GJE7"/>
<dbReference type="PROSITE" id="PS50977">
    <property type="entry name" value="HTH_TETR_2"/>
    <property type="match status" value="1"/>
</dbReference>
<dbReference type="InterPro" id="IPR009057">
    <property type="entry name" value="Homeodomain-like_sf"/>
</dbReference>
<evidence type="ECO:0000313" key="7">
    <source>
        <dbReference type="EMBL" id="TQM46210.1"/>
    </source>
</evidence>
<dbReference type="InterPro" id="IPR041347">
    <property type="entry name" value="MftR_C"/>
</dbReference>
<dbReference type="RefSeq" id="WP_142102348.1">
    <property type="nucleotide sequence ID" value="NZ_VFPH01000001.1"/>
</dbReference>
<dbReference type="PRINTS" id="PR00455">
    <property type="entry name" value="HTHTETR"/>
</dbReference>
<evidence type="ECO:0000256" key="4">
    <source>
        <dbReference type="PROSITE-ProRule" id="PRU00335"/>
    </source>
</evidence>